<protein>
    <recommendedName>
        <fullName evidence="1">non-specific serine/threonine protein kinase</fullName>
        <ecNumber evidence="1">2.7.11.1</ecNumber>
    </recommendedName>
</protein>
<feature type="compositionally biased region" description="Low complexity" evidence="11">
    <location>
        <begin position="536"/>
        <end position="556"/>
    </location>
</feature>
<dbReference type="HOGENOM" id="CLU_000709_0_0_1"/>
<dbReference type="InterPro" id="IPR008271">
    <property type="entry name" value="Ser/Thr_kinase_AS"/>
</dbReference>
<proteinExistence type="predicted"/>
<dbReference type="InterPro" id="IPR000961">
    <property type="entry name" value="AGC-kinase_C"/>
</dbReference>
<feature type="compositionally biased region" description="Polar residues" evidence="11">
    <location>
        <begin position="1484"/>
        <end position="1503"/>
    </location>
</feature>
<evidence type="ECO:0000256" key="11">
    <source>
        <dbReference type="SAM" id="MobiDB-lite"/>
    </source>
</evidence>
<dbReference type="InterPro" id="IPR050236">
    <property type="entry name" value="Ser_Thr_kinase_AGC"/>
</dbReference>
<feature type="domain" description="AGC-kinase C-terminal" evidence="14">
    <location>
        <begin position="1169"/>
        <end position="1291"/>
    </location>
</feature>
<dbReference type="SUPFAM" id="SSF52172">
    <property type="entry name" value="CheY-like"/>
    <property type="match status" value="1"/>
</dbReference>
<keyword evidence="4" id="KW-0808">Transferase</keyword>
<feature type="compositionally biased region" description="Polar residues" evidence="11">
    <location>
        <begin position="591"/>
        <end position="612"/>
    </location>
</feature>
<dbReference type="FunFam" id="3.40.50.2300:FF:000139">
    <property type="entry name" value="Serine threonine protein kinase"/>
    <property type="match status" value="1"/>
</dbReference>
<feature type="region of interest" description="Disordered" evidence="11">
    <location>
        <begin position="472"/>
        <end position="663"/>
    </location>
</feature>
<keyword evidence="16" id="KW-1185">Reference proteome</keyword>
<keyword evidence="3" id="KW-0597">Phosphoprotein</keyword>
<dbReference type="STRING" id="1220924.W2RMR1"/>
<evidence type="ECO:0000256" key="7">
    <source>
        <dbReference type="ARBA" id="ARBA00022840"/>
    </source>
</evidence>
<dbReference type="GO" id="GO:0004674">
    <property type="term" value="F:protein serine/threonine kinase activity"/>
    <property type="evidence" value="ECO:0007669"/>
    <property type="project" value="UniProtKB-KW"/>
</dbReference>
<dbReference type="PROSITE" id="PS00108">
    <property type="entry name" value="PROTEIN_KINASE_ST"/>
    <property type="match status" value="1"/>
</dbReference>
<gene>
    <name evidence="15" type="ORF">HMPREF1541_07997</name>
</gene>
<comment type="catalytic activity">
    <reaction evidence="8">
        <text>L-threonyl-[protein] + ATP = O-phospho-L-threonyl-[protein] + ADP + H(+)</text>
        <dbReference type="Rhea" id="RHEA:46608"/>
        <dbReference type="Rhea" id="RHEA-COMP:11060"/>
        <dbReference type="Rhea" id="RHEA-COMP:11605"/>
        <dbReference type="ChEBI" id="CHEBI:15378"/>
        <dbReference type="ChEBI" id="CHEBI:30013"/>
        <dbReference type="ChEBI" id="CHEBI:30616"/>
        <dbReference type="ChEBI" id="CHEBI:61977"/>
        <dbReference type="ChEBI" id="CHEBI:456216"/>
        <dbReference type="EC" id="2.7.11.1"/>
    </reaction>
</comment>
<dbReference type="Gene3D" id="3.40.50.2300">
    <property type="match status" value="1"/>
</dbReference>
<feature type="compositionally biased region" description="Basic and acidic residues" evidence="11">
    <location>
        <begin position="1898"/>
        <end position="1919"/>
    </location>
</feature>
<evidence type="ECO:0000313" key="15">
    <source>
        <dbReference type="EMBL" id="ETN37009.1"/>
    </source>
</evidence>
<evidence type="ECO:0000256" key="9">
    <source>
        <dbReference type="ARBA" id="ARBA00048679"/>
    </source>
</evidence>
<evidence type="ECO:0000256" key="1">
    <source>
        <dbReference type="ARBA" id="ARBA00012513"/>
    </source>
</evidence>
<dbReference type="Pfam" id="PF00072">
    <property type="entry name" value="Response_reg"/>
    <property type="match status" value="1"/>
</dbReference>
<dbReference type="Gene3D" id="3.30.200.20">
    <property type="entry name" value="Phosphorylase Kinase, domain 1"/>
    <property type="match status" value="1"/>
</dbReference>
<dbReference type="PROSITE" id="PS50011">
    <property type="entry name" value="PROTEIN_KINASE_DOM"/>
    <property type="match status" value="1"/>
</dbReference>
<dbReference type="SMART" id="SM00448">
    <property type="entry name" value="REC"/>
    <property type="match status" value="1"/>
</dbReference>
<feature type="region of interest" description="Disordered" evidence="11">
    <location>
        <begin position="285"/>
        <end position="347"/>
    </location>
</feature>
<dbReference type="GeneID" id="19975336"/>
<dbReference type="InterPro" id="IPR011006">
    <property type="entry name" value="CheY-like_superfamily"/>
</dbReference>
<evidence type="ECO:0000256" key="10">
    <source>
        <dbReference type="PROSITE-ProRule" id="PRU00169"/>
    </source>
</evidence>
<sequence length="1977" mass="216795">MAQNEPDNNILPPPAIAALKNDAGLGFHKIAMERSFSQDIQEGTQELKEAAEQTKNIILDLSLDGVVRWVSPSWTEVVGTELESVKGQPISRFISDNPHVFEPAIEALKSNASKSQFVKFTIKVDPQSDLAEMLPDLPEEDKSFESEDDKEILELEGQGIMVYDRASGGESHTMWMLQPATEPLRIEISLPQTLVDSLGVGAEILAKYLTELTEDSNNDPRNHPLPDPVLCRVCERSIVPWWFEKHSDLCVQEHKAEMDVQMVQESLSEHRHAIVKVLDAFENRQGRPRFSDGSPVFSPPPEYKGQPIGPSPPSSSAVSSGPVSQTASPARSRSPSTSNARSGHARARSFVVRRPLVRIVELILDLCDTANEINVPSIKEERSPNDEFPKAQSPQSESRAAQVLQWQQPSSLENEPGLLALAQDTEKLARAKVEAVNRHQAILEYSERVRQEYIAEVEACIQEALVKAERAHAGEALSSSEDSEVEGQTPVDESPPQQHSDEPTPIAPESQDSESQGYVGIKSMASALRSARDVPSISRLSQRRSSSQAVSTGSSSPAECPTPKSHKTTQVAQPQPISNRRSMYIEDPNDSDGSIPSSSVLSSQFRTDSPASVSEHGLGRTASSRERKRRSMHLHGLGSASPHRQHSPGRYPPPPPSPLRLTKSRIPSGELAQSPVVSPLLTAGEFMPPPDLPNKHHRRQSSIHSSDPKAPGSPRMHSIAHPQERVQPPSIKDFEVVKPISKGAFGSVYLSKKKRTGEYFAIKVLRKSDMVAKNQVTNVKAERAIMMWQGESDFVAKLYWTFSSKDYLYLVMEYLNGGDCASLIKILGGLSEDWAIKYTAEVVLGVQHLHSRGIVHRDLKPDNLLIDSKGHLKLTDFGLSRMGLVGRQKRALKQPDDVGPDLLKQGLPFTGQSQSGSNPNSRSASFDYQGASVSPAQTPLMTPALAGGLDQPSYFNLNRESSLSRELSRRTSGHRSDSGSMSSHDLHHAFRNFNLQDTISHPSSVHSRSGPIEEESGSVGSASPDLFPLSQSMSNISPAPPPPMPPPTALFDPEESTRRFVGTPDYLAPETINGSGQDEMCDWWSLGCIVFEFLFGFPPFNAESPDKVFDNILHRRIAWPDEDEYPVTDEARDLINKLIQLSPQERLGANRAEKYLNGGAEIQAHTWFSEINWDTLLEDEAQFVPNPEHPEDTEYFDARGATLSSFPEELEDQLSPSGRTPGSAGEHPDRPHDALFRARTQAASGKRGLMPLHIPPHMARDSRNRRLSEPVIADDFGNFTYKNLPVLEKANKDIVEKMRKEAMQAQARGYNSQAVSTTNTPNIGSPVPSLEGSPMMPMPVKRALSISKGHRPASPSGLGNLNSSPSRPSQPGSPLLLQFSTAQHHERRKTSGSSHGSSSSLQPNGFFDTAAEAKSGTSAASSPNKPVKAPTVPSPSPAKQTSLPSRSGSVHGRTRSQTVGSQDGTDSANLRESFAPGHHKRRSQLFSTRDISPSSSDNETAQQKALLKVQRRRQSSRRLSQFNLLDGGHPIPSYRPLDVLIVEDHPVSKMVMEKLFEKLRCRTITASNGHDALRLAVSQIQFDIIFMEFKLPLINGVDVARMIRDTKSANTATPIVCVTGYLRDLPEVHNFDTLMQKPPTIPKLTEELCKYCSWKPPPKDMKFAMPLTIPSNPLRHEHLPTQDSPSSVASSMAPTFDSSWKGSSREDSIGSGGFFSDLESLKAEDIPVIVSRAATDDWARGLGISGEPARTYKESTSAPPHLLHTESAPPTAPSDEALTSHGAGTPTRSSEATKAKRRSLEKNATTGGAEEGDDEDDELGNTRQESRSPMLKSARTTSKLGIEMMRTNSRGSVISMNDDGRTAEPESLRKSLEILERGMESLTIPEESIYEPSAVQPRKLERTASNHSHPEPGDQEQRPSSRGHITPPVIFPQKPGQTVTDIEMDCDLTPMPTKPQTDPFTTQEQPTPRANPANSEA</sequence>
<feature type="compositionally biased region" description="Polar residues" evidence="11">
    <location>
        <begin position="1681"/>
        <end position="1702"/>
    </location>
</feature>
<feature type="region of interest" description="Disordered" evidence="11">
    <location>
        <begin position="377"/>
        <end position="402"/>
    </location>
</feature>
<dbReference type="EC" id="2.7.11.1" evidence="1"/>
<feature type="compositionally biased region" description="Basic and acidic residues" evidence="11">
    <location>
        <begin position="1791"/>
        <end position="1801"/>
    </location>
</feature>
<dbReference type="SUPFAM" id="SSF55785">
    <property type="entry name" value="PYP-like sensor domain (PAS domain)"/>
    <property type="match status" value="1"/>
</dbReference>
<feature type="region of interest" description="Disordered" evidence="11">
    <location>
        <begin position="1880"/>
        <end position="1977"/>
    </location>
</feature>
<evidence type="ECO:0000313" key="16">
    <source>
        <dbReference type="Proteomes" id="UP000030752"/>
    </source>
</evidence>
<feature type="compositionally biased region" description="Basic and acidic residues" evidence="11">
    <location>
        <begin position="378"/>
        <end position="389"/>
    </location>
</feature>
<feature type="compositionally biased region" description="Polar residues" evidence="11">
    <location>
        <begin position="1455"/>
        <end position="1470"/>
    </location>
</feature>
<reference evidence="15 16" key="1">
    <citation type="submission" date="2013-03" db="EMBL/GenBank/DDBJ databases">
        <title>The Genome Sequence of Phialophora europaea CBS 101466.</title>
        <authorList>
            <consortium name="The Broad Institute Genomics Platform"/>
            <person name="Cuomo C."/>
            <person name="de Hoog S."/>
            <person name="Gorbushina A."/>
            <person name="Walker B."/>
            <person name="Young S.K."/>
            <person name="Zeng Q."/>
            <person name="Gargeya S."/>
            <person name="Fitzgerald M."/>
            <person name="Haas B."/>
            <person name="Abouelleil A."/>
            <person name="Allen A.W."/>
            <person name="Alvarado L."/>
            <person name="Arachchi H.M."/>
            <person name="Berlin A.M."/>
            <person name="Chapman S.B."/>
            <person name="Gainer-Dewar J."/>
            <person name="Goldberg J."/>
            <person name="Griggs A."/>
            <person name="Gujja S."/>
            <person name="Hansen M."/>
            <person name="Howarth C."/>
            <person name="Imamovic A."/>
            <person name="Ireland A."/>
            <person name="Larimer J."/>
            <person name="McCowan C."/>
            <person name="Murphy C."/>
            <person name="Pearson M."/>
            <person name="Poon T.W."/>
            <person name="Priest M."/>
            <person name="Roberts A."/>
            <person name="Saif S."/>
            <person name="Shea T."/>
            <person name="Sisk P."/>
            <person name="Sykes S."/>
            <person name="Wortman J."/>
            <person name="Nusbaum C."/>
            <person name="Birren B."/>
        </authorList>
    </citation>
    <scope>NUCLEOTIDE SEQUENCE [LARGE SCALE GENOMIC DNA]</scope>
    <source>
        <strain evidence="15 16">CBS 101466</strain>
    </source>
</reference>
<dbReference type="PROSITE" id="PS51285">
    <property type="entry name" value="AGC_KINASE_CTER"/>
    <property type="match status" value="1"/>
</dbReference>
<keyword evidence="5" id="KW-0547">Nucleotide-binding</keyword>
<evidence type="ECO:0000259" key="13">
    <source>
        <dbReference type="PROSITE" id="PS50110"/>
    </source>
</evidence>
<feature type="compositionally biased region" description="Polar residues" evidence="11">
    <location>
        <begin position="568"/>
        <end position="581"/>
    </location>
</feature>
<dbReference type="GO" id="GO:0000160">
    <property type="term" value="P:phosphorelay signal transduction system"/>
    <property type="evidence" value="ECO:0007669"/>
    <property type="project" value="InterPro"/>
</dbReference>
<feature type="compositionally biased region" description="Acidic residues" evidence="11">
    <location>
        <begin position="1810"/>
        <end position="1819"/>
    </location>
</feature>
<keyword evidence="7" id="KW-0067">ATP-binding</keyword>
<feature type="region of interest" description="Disordered" evidence="11">
    <location>
        <begin position="1305"/>
        <end position="1513"/>
    </location>
</feature>
<dbReference type="VEuPathDB" id="FungiDB:HMPREF1541_07997"/>
<feature type="region of interest" description="Disordered" evidence="11">
    <location>
        <begin position="1207"/>
        <end position="1264"/>
    </location>
</feature>
<feature type="compositionally biased region" description="Polar residues" evidence="11">
    <location>
        <begin position="1309"/>
        <end position="1323"/>
    </location>
</feature>
<dbReference type="SUPFAM" id="SSF56112">
    <property type="entry name" value="Protein kinase-like (PK-like)"/>
    <property type="match status" value="1"/>
</dbReference>
<dbReference type="EMBL" id="KB822724">
    <property type="protein sequence ID" value="ETN37009.1"/>
    <property type="molecule type" value="Genomic_DNA"/>
</dbReference>
<dbReference type="InParanoid" id="W2RMR1"/>
<evidence type="ECO:0000256" key="8">
    <source>
        <dbReference type="ARBA" id="ARBA00047899"/>
    </source>
</evidence>
<feature type="compositionally biased region" description="Polar residues" evidence="11">
    <location>
        <begin position="1415"/>
        <end position="1424"/>
    </location>
</feature>
<feature type="compositionally biased region" description="Basic and acidic residues" evidence="11">
    <location>
        <begin position="1226"/>
        <end position="1236"/>
    </location>
</feature>
<dbReference type="CDD" id="cd05611">
    <property type="entry name" value="STKc_Rim15_like"/>
    <property type="match status" value="1"/>
</dbReference>
<feature type="domain" description="Response regulatory" evidence="13">
    <location>
        <begin position="1538"/>
        <end position="1652"/>
    </location>
</feature>
<dbReference type="FunFam" id="3.30.200.20:FF:001008">
    <property type="entry name" value="Serine/threonine-protein kinase cek1"/>
    <property type="match status" value="1"/>
</dbReference>
<evidence type="ECO:0000259" key="14">
    <source>
        <dbReference type="PROSITE" id="PS51285"/>
    </source>
</evidence>
<comment type="caution">
    <text evidence="10">Lacks conserved residue(s) required for the propagation of feature annotation.</text>
</comment>
<feature type="compositionally biased region" description="Low complexity" evidence="11">
    <location>
        <begin position="1363"/>
        <end position="1380"/>
    </location>
</feature>
<dbReference type="Proteomes" id="UP000030752">
    <property type="component" value="Unassembled WGS sequence"/>
</dbReference>
<keyword evidence="2" id="KW-0723">Serine/threonine-protein kinase</keyword>
<feature type="compositionally biased region" description="Polar residues" evidence="11">
    <location>
        <begin position="1437"/>
        <end position="1448"/>
    </location>
</feature>
<evidence type="ECO:0000256" key="4">
    <source>
        <dbReference type="ARBA" id="ARBA00022679"/>
    </source>
</evidence>
<dbReference type="FunFam" id="1.10.510.10:FF:000340">
    <property type="entry name" value="Serine threonine protein kinase"/>
    <property type="match status" value="1"/>
</dbReference>
<feature type="region of interest" description="Disordered" evidence="11">
    <location>
        <begin position="960"/>
        <end position="985"/>
    </location>
</feature>
<dbReference type="eggNOG" id="KOG0605">
    <property type="taxonomic scope" value="Eukaryota"/>
</dbReference>
<name>W2RMR1_CYPE1</name>
<dbReference type="OrthoDB" id="162894at2759"/>
<feature type="compositionally biased region" description="Basic and acidic residues" evidence="11">
    <location>
        <begin position="962"/>
        <end position="977"/>
    </location>
</feature>
<dbReference type="Pfam" id="PF00069">
    <property type="entry name" value="Pkinase"/>
    <property type="match status" value="2"/>
</dbReference>
<evidence type="ECO:0000259" key="12">
    <source>
        <dbReference type="PROSITE" id="PS50011"/>
    </source>
</evidence>
<dbReference type="Gene3D" id="1.10.510.10">
    <property type="entry name" value="Transferase(Phosphotransferase) domain 1"/>
    <property type="match status" value="2"/>
</dbReference>
<dbReference type="RefSeq" id="XP_008720541.1">
    <property type="nucleotide sequence ID" value="XM_008722319.1"/>
</dbReference>
<dbReference type="InterPro" id="IPR011009">
    <property type="entry name" value="Kinase-like_dom_sf"/>
</dbReference>
<evidence type="ECO:0000256" key="2">
    <source>
        <dbReference type="ARBA" id="ARBA00022527"/>
    </source>
</evidence>
<accession>W2RMR1</accession>
<feature type="compositionally biased region" description="Polar residues" evidence="11">
    <location>
        <begin position="1846"/>
        <end position="1855"/>
    </location>
</feature>
<feature type="region of interest" description="Disordered" evidence="11">
    <location>
        <begin position="1741"/>
        <end position="1866"/>
    </location>
</feature>
<evidence type="ECO:0000256" key="3">
    <source>
        <dbReference type="ARBA" id="ARBA00022553"/>
    </source>
</evidence>
<evidence type="ECO:0000256" key="6">
    <source>
        <dbReference type="ARBA" id="ARBA00022777"/>
    </source>
</evidence>
<organism evidence="15 16">
    <name type="scientific">Cyphellophora europaea (strain CBS 101466)</name>
    <name type="common">Phialophora europaea</name>
    <dbReference type="NCBI Taxonomy" id="1220924"/>
    <lineage>
        <taxon>Eukaryota</taxon>
        <taxon>Fungi</taxon>
        <taxon>Dikarya</taxon>
        <taxon>Ascomycota</taxon>
        <taxon>Pezizomycotina</taxon>
        <taxon>Eurotiomycetes</taxon>
        <taxon>Chaetothyriomycetidae</taxon>
        <taxon>Chaetothyriales</taxon>
        <taxon>Cyphellophoraceae</taxon>
        <taxon>Cyphellophora</taxon>
    </lineage>
</organism>
<feature type="region of interest" description="Disordered" evidence="11">
    <location>
        <begin position="1673"/>
        <end position="1708"/>
    </location>
</feature>
<feature type="domain" description="Protein kinase" evidence="12">
    <location>
        <begin position="734"/>
        <end position="1168"/>
    </location>
</feature>
<feature type="compositionally biased region" description="Low complexity" evidence="11">
    <location>
        <begin position="314"/>
        <end position="342"/>
    </location>
</feature>
<dbReference type="GO" id="GO:1901992">
    <property type="term" value="P:positive regulation of mitotic cell cycle phase transition"/>
    <property type="evidence" value="ECO:0007669"/>
    <property type="project" value="UniProtKB-ARBA"/>
</dbReference>
<feature type="region of interest" description="Disordered" evidence="11">
    <location>
        <begin position="894"/>
        <end position="935"/>
    </location>
</feature>
<dbReference type="FunCoup" id="W2RMR1">
    <property type="interactions" value="190"/>
</dbReference>
<dbReference type="PANTHER" id="PTHR24356:SF1">
    <property type="entry name" value="SERINE_THREONINE-PROTEIN KINASE GREATWALL"/>
    <property type="match status" value="1"/>
</dbReference>
<dbReference type="InterPro" id="IPR001789">
    <property type="entry name" value="Sig_transdc_resp-reg_receiver"/>
</dbReference>
<feature type="compositionally biased region" description="Low complexity" evidence="11">
    <location>
        <begin position="1391"/>
        <end position="1400"/>
    </location>
</feature>
<dbReference type="PANTHER" id="PTHR24356">
    <property type="entry name" value="SERINE/THREONINE-PROTEIN KINASE"/>
    <property type="match status" value="1"/>
</dbReference>
<dbReference type="GO" id="GO:0005524">
    <property type="term" value="F:ATP binding"/>
    <property type="evidence" value="ECO:0007669"/>
    <property type="project" value="UniProtKB-KW"/>
</dbReference>
<feature type="compositionally biased region" description="Polar residues" evidence="11">
    <location>
        <begin position="392"/>
        <end position="402"/>
    </location>
</feature>
<evidence type="ECO:0000256" key="5">
    <source>
        <dbReference type="ARBA" id="ARBA00022741"/>
    </source>
</evidence>
<dbReference type="SMART" id="SM00220">
    <property type="entry name" value="S_TKc"/>
    <property type="match status" value="1"/>
</dbReference>
<dbReference type="InterPro" id="IPR035965">
    <property type="entry name" value="PAS-like_dom_sf"/>
</dbReference>
<feature type="compositionally biased region" description="Polar residues" evidence="11">
    <location>
        <begin position="1954"/>
        <end position="1977"/>
    </location>
</feature>
<feature type="compositionally biased region" description="Polar residues" evidence="11">
    <location>
        <begin position="910"/>
        <end position="935"/>
    </location>
</feature>
<feature type="region of interest" description="Disordered" evidence="11">
    <location>
        <begin position="999"/>
        <end position="1043"/>
    </location>
</feature>
<keyword evidence="6" id="KW-0418">Kinase</keyword>
<dbReference type="PROSITE" id="PS50110">
    <property type="entry name" value="RESPONSE_REGULATORY"/>
    <property type="match status" value="1"/>
</dbReference>
<dbReference type="GO" id="GO:0005737">
    <property type="term" value="C:cytoplasm"/>
    <property type="evidence" value="ECO:0007669"/>
    <property type="project" value="TreeGrafter"/>
</dbReference>
<dbReference type="InterPro" id="IPR000719">
    <property type="entry name" value="Prot_kinase_dom"/>
</dbReference>
<comment type="catalytic activity">
    <reaction evidence="9">
        <text>L-seryl-[protein] + ATP = O-phospho-L-seryl-[protein] + ADP + H(+)</text>
        <dbReference type="Rhea" id="RHEA:17989"/>
        <dbReference type="Rhea" id="RHEA-COMP:9863"/>
        <dbReference type="Rhea" id="RHEA-COMP:11604"/>
        <dbReference type="ChEBI" id="CHEBI:15378"/>
        <dbReference type="ChEBI" id="CHEBI:29999"/>
        <dbReference type="ChEBI" id="CHEBI:30616"/>
        <dbReference type="ChEBI" id="CHEBI:83421"/>
        <dbReference type="ChEBI" id="CHEBI:456216"/>
        <dbReference type="EC" id="2.7.11.1"/>
    </reaction>
</comment>
<dbReference type="GO" id="GO:0005634">
    <property type="term" value="C:nucleus"/>
    <property type="evidence" value="ECO:0007669"/>
    <property type="project" value="TreeGrafter"/>
</dbReference>
<dbReference type="CDD" id="cd17546">
    <property type="entry name" value="REC_hyHK_CKI1_RcsC-like"/>
    <property type="match status" value="1"/>
</dbReference>
<feature type="region of interest" description="Disordered" evidence="11">
    <location>
        <begin position="681"/>
        <end position="726"/>
    </location>
</feature>